<dbReference type="PANTHER" id="PTHR31234:SF72">
    <property type="entry name" value="NDR1_HIN1-LIKE PROTEIN 6"/>
    <property type="match status" value="1"/>
</dbReference>
<evidence type="ECO:0000256" key="1">
    <source>
        <dbReference type="ARBA" id="ARBA00004167"/>
    </source>
</evidence>
<evidence type="ECO:0000313" key="7">
    <source>
        <dbReference type="EMBL" id="KAF5741500.1"/>
    </source>
</evidence>
<evidence type="ECO:0000256" key="2">
    <source>
        <dbReference type="ARBA" id="ARBA00022692"/>
    </source>
</evidence>
<gene>
    <name evidence="7" type="ORF">HS088_TW10G00498</name>
</gene>
<dbReference type="InParanoid" id="A0A7J7D594"/>
<feature type="transmembrane region" description="Helical" evidence="5">
    <location>
        <begin position="38"/>
        <end position="68"/>
    </location>
</feature>
<dbReference type="InterPro" id="IPR044839">
    <property type="entry name" value="NDR1-like"/>
</dbReference>
<evidence type="ECO:0000256" key="3">
    <source>
        <dbReference type="ARBA" id="ARBA00022989"/>
    </source>
</evidence>
<evidence type="ECO:0000259" key="6">
    <source>
        <dbReference type="Pfam" id="PF03168"/>
    </source>
</evidence>
<name>A0A7J7D594_TRIWF</name>
<proteinExistence type="predicted"/>
<organism evidence="7 8">
    <name type="scientific">Tripterygium wilfordii</name>
    <name type="common">Thunder God vine</name>
    <dbReference type="NCBI Taxonomy" id="458696"/>
    <lineage>
        <taxon>Eukaryota</taxon>
        <taxon>Viridiplantae</taxon>
        <taxon>Streptophyta</taxon>
        <taxon>Embryophyta</taxon>
        <taxon>Tracheophyta</taxon>
        <taxon>Spermatophyta</taxon>
        <taxon>Magnoliopsida</taxon>
        <taxon>eudicotyledons</taxon>
        <taxon>Gunneridae</taxon>
        <taxon>Pentapetalae</taxon>
        <taxon>rosids</taxon>
        <taxon>fabids</taxon>
        <taxon>Celastrales</taxon>
        <taxon>Celastraceae</taxon>
        <taxon>Tripterygium</taxon>
    </lineage>
</organism>
<feature type="domain" description="Late embryogenesis abundant protein LEA-2 subgroup" evidence="6">
    <location>
        <begin position="101"/>
        <end position="191"/>
    </location>
</feature>
<dbReference type="PANTHER" id="PTHR31234">
    <property type="entry name" value="LATE EMBRYOGENESIS ABUNDANT (LEA) HYDROXYPROLINE-RICH GLYCOPROTEIN FAMILY"/>
    <property type="match status" value="1"/>
</dbReference>
<evidence type="ECO:0000256" key="4">
    <source>
        <dbReference type="ARBA" id="ARBA00023136"/>
    </source>
</evidence>
<comment type="caution">
    <text evidence="7">The sequence shown here is derived from an EMBL/GenBank/DDBJ whole genome shotgun (WGS) entry which is preliminary data.</text>
</comment>
<keyword evidence="2 5" id="KW-0812">Transmembrane</keyword>
<dbReference type="OrthoDB" id="778052at2759"/>
<dbReference type="EMBL" id="JAAARO010000010">
    <property type="protein sequence ID" value="KAF5741500.1"/>
    <property type="molecule type" value="Genomic_DNA"/>
</dbReference>
<keyword evidence="4 5" id="KW-0472">Membrane</keyword>
<dbReference type="GO" id="GO:0005886">
    <property type="term" value="C:plasma membrane"/>
    <property type="evidence" value="ECO:0007669"/>
    <property type="project" value="TreeGrafter"/>
</dbReference>
<reference evidence="7 8" key="1">
    <citation type="journal article" date="2020" name="Nat. Commun.">
        <title>Genome of Tripterygium wilfordii and identification of cytochrome P450 involved in triptolide biosynthesis.</title>
        <authorList>
            <person name="Tu L."/>
            <person name="Su P."/>
            <person name="Zhang Z."/>
            <person name="Gao L."/>
            <person name="Wang J."/>
            <person name="Hu T."/>
            <person name="Zhou J."/>
            <person name="Zhang Y."/>
            <person name="Zhao Y."/>
            <person name="Liu Y."/>
            <person name="Song Y."/>
            <person name="Tong Y."/>
            <person name="Lu Y."/>
            <person name="Yang J."/>
            <person name="Xu C."/>
            <person name="Jia M."/>
            <person name="Peters R.J."/>
            <person name="Huang L."/>
            <person name="Gao W."/>
        </authorList>
    </citation>
    <scope>NUCLEOTIDE SEQUENCE [LARGE SCALE GENOMIC DNA]</scope>
    <source>
        <strain evidence="8">cv. XIE 37</strain>
        <tissue evidence="7">Leaf</tissue>
    </source>
</reference>
<dbReference type="AlphaFoldDB" id="A0A7J7D594"/>
<protein>
    <recommendedName>
        <fullName evidence="6">Late embryogenesis abundant protein LEA-2 subgroup domain-containing protein</fullName>
    </recommendedName>
</protein>
<keyword evidence="8" id="KW-1185">Reference proteome</keyword>
<comment type="subcellular location">
    <subcellularLocation>
        <location evidence="1">Membrane</location>
        <topology evidence="1">Single-pass membrane protein</topology>
    </subcellularLocation>
</comment>
<dbReference type="Pfam" id="PF03168">
    <property type="entry name" value="LEA_2"/>
    <property type="match status" value="1"/>
</dbReference>
<evidence type="ECO:0000256" key="5">
    <source>
        <dbReference type="SAM" id="Phobius"/>
    </source>
</evidence>
<dbReference type="InterPro" id="IPR004864">
    <property type="entry name" value="LEA_2"/>
</dbReference>
<dbReference type="Proteomes" id="UP000593562">
    <property type="component" value="Unassembled WGS sequence"/>
</dbReference>
<dbReference type="GO" id="GO:0098542">
    <property type="term" value="P:defense response to other organism"/>
    <property type="evidence" value="ECO:0007669"/>
    <property type="project" value="InterPro"/>
</dbReference>
<accession>A0A7J7D594</accession>
<sequence>MDPSKYHMLNNNQYSLRPPPHRRNVPRYHSHQSSGGNCCLRCICCFCCTFIVLIIVLAGLGFLLYAILQPQQPAYSVSNFGVQAFDLQPDFSVYTEFAVAVKAENPNEHIGFIYGKDSSVAVSYQGSKLCSGKIPNIRQPGRNTSMLNIVLKGKSEFGNGLQEALMDNRKSGKIPLLVQVKAPVTVVLGEFPLREVVALVNNSLVVDNLSPHKKVKILSSQITYGFEL</sequence>
<evidence type="ECO:0000313" key="8">
    <source>
        <dbReference type="Proteomes" id="UP000593562"/>
    </source>
</evidence>
<dbReference type="SUPFAM" id="SSF117070">
    <property type="entry name" value="LEA14-like"/>
    <property type="match status" value="1"/>
</dbReference>
<keyword evidence="3 5" id="KW-1133">Transmembrane helix</keyword>